<evidence type="ECO:0000313" key="2">
    <source>
        <dbReference type="Proteomes" id="UP000265862"/>
    </source>
</evidence>
<proteinExistence type="predicted"/>
<name>A0A396SPW0_9LACO</name>
<gene>
    <name evidence="1" type="ORF">DS835_07020</name>
</gene>
<accession>A0A396SPW0</accession>
<organism evidence="1 2">
    <name type="scientific">Lactobacillus bombicola</name>
    <dbReference type="NCBI Taxonomy" id="1505723"/>
    <lineage>
        <taxon>Bacteria</taxon>
        <taxon>Bacillati</taxon>
        <taxon>Bacillota</taxon>
        <taxon>Bacilli</taxon>
        <taxon>Lactobacillales</taxon>
        <taxon>Lactobacillaceae</taxon>
        <taxon>Lactobacillus</taxon>
    </lineage>
</organism>
<dbReference type="EMBL" id="QOCV01000011">
    <property type="protein sequence ID" value="RHW53687.1"/>
    <property type="molecule type" value="Genomic_DNA"/>
</dbReference>
<protein>
    <submittedName>
        <fullName evidence="1">Uncharacterized protein</fullName>
    </submittedName>
</protein>
<dbReference type="AlphaFoldDB" id="A0A396SPW0"/>
<dbReference type="Proteomes" id="UP000265862">
    <property type="component" value="Unassembled WGS sequence"/>
</dbReference>
<reference evidence="1 2" key="1">
    <citation type="submission" date="2018-07" db="EMBL/GenBank/DDBJ databases">
        <title>Genome sequences of six Lactobacillus spp. isolated from bumble bee guts.</title>
        <authorList>
            <person name="Motta E.V.S."/>
            <person name="Moran N.A."/>
        </authorList>
    </citation>
    <scope>NUCLEOTIDE SEQUENCE [LARGE SCALE GENOMIC DNA]</scope>
    <source>
        <strain evidence="1 2">OCC3</strain>
    </source>
</reference>
<comment type="caution">
    <text evidence="1">The sequence shown here is derived from an EMBL/GenBank/DDBJ whole genome shotgun (WGS) entry which is preliminary data.</text>
</comment>
<evidence type="ECO:0000313" key="1">
    <source>
        <dbReference type="EMBL" id="RHW53687.1"/>
    </source>
</evidence>
<sequence>MEVKTGKKLSEEIKAIRDEEELRELAVDDPDAILLHDKDESIINSDYAEVIDNAYDDAADYLTQRLRVHHGSLDKLAEELGYAGTYEHCGKNHYWTEDFLDDLLSGMDWMDEVLQEKYDGERLGDIYDDAR</sequence>
<dbReference type="RefSeq" id="WP_118898208.1">
    <property type="nucleotide sequence ID" value="NZ_QOCV01000011.1"/>
</dbReference>